<proteinExistence type="predicted"/>
<reference evidence="2" key="1">
    <citation type="submission" date="2022-02" db="EMBL/GenBank/DDBJ databases">
        <title>Atlantic sturgeon de novo genome assembly.</title>
        <authorList>
            <person name="Stock M."/>
            <person name="Klopp C."/>
            <person name="Guiguen Y."/>
            <person name="Cabau C."/>
            <person name="Parinello H."/>
            <person name="Santidrian Yebra-Pimentel E."/>
            <person name="Kuhl H."/>
            <person name="Dirks R.P."/>
            <person name="Guessner J."/>
            <person name="Wuertz S."/>
            <person name="Du K."/>
            <person name="Schartl M."/>
        </authorList>
    </citation>
    <scope>NUCLEOTIDE SEQUENCE</scope>
    <source>
        <strain evidence="2">STURGEONOMICS-FGT-2020</strain>
        <tissue evidence="2">Whole blood</tissue>
    </source>
</reference>
<evidence type="ECO:0000313" key="2">
    <source>
        <dbReference type="EMBL" id="KAK1159045.1"/>
    </source>
</evidence>
<dbReference type="Proteomes" id="UP001230051">
    <property type="component" value="Unassembled WGS sequence"/>
</dbReference>
<dbReference type="InterPro" id="IPR010515">
    <property type="entry name" value="Collagenase_NC10/endostatin"/>
</dbReference>
<keyword evidence="2" id="KW-0176">Collagen</keyword>
<accession>A0AAD8FVN1</accession>
<dbReference type="EMBL" id="JAGXEW010000023">
    <property type="protein sequence ID" value="KAK1159045.1"/>
    <property type="molecule type" value="Genomic_DNA"/>
</dbReference>
<gene>
    <name evidence="2" type="primary">COL15A1</name>
    <name evidence="2" type="ORF">AOXY_G22915</name>
</gene>
<comment type="caution">
    <text evidence="2">The sequence shown here is derived from an EMBL/GenBank/DDBJ whole genome shotgun (WGS) entry which is preliminary data.</text>
</comment>
<dbReference type="AlphaFoldDB" id="A0AAD8FVN1"/>
<dbReference type="InterPro" id="IPR016187">
    <property type="entry name" value="CTDL_fold"/>
</dbReference>
<dbReference type="SUPFAM" id="SSF56436">
    <property type="entry name" value="C-type lectin-like"/>
    <property type="match status" value="1"/>
</dbReference>
<dbReference type="Gene3D" id="3.10.100.10">
    <property type="entry name" value="Mannose-Binding Protein A, subunit A"/>
    <property type="match status" value="1"/>
</dbReference>
<dbReference type="GO" id="GO:0005581">
    <property type="term" value="C:collagen trimer"/>
    <property type="evidence" value="ECO:0007669"/>
    <property type="project" value="UniProtKB-KW"/>
</dbReference>
<dbReference type="Pfam" id="PF06482">
    <property type="entry name" value="Endostatin"/>
    <property type="match status" value="1"/>
</dbReference>
<keyword evidence="3" id="KW-1185">Reference proteome</keyword>
<organism evidence="2 3">
    <name type="scientific">Acipenser oxyrinchus oxyrinchus</name>
    <dbReference type="NCBI Taxonomy" id="40147"/>
    <lineage>
        <taxon>Eukaryota</taxon>
        <taxon>Metazoa</taxon>
        <taxon>Chordata</taxon>
        <taxon>Craniata</taxon>
        <taxon>Vertebrata</taxon>
        <taxon>Euteleostomi</taxon>
        <taxon>Actinopterygii</taxon>
        <taxon>Chondrostei</taxon>
        <taxon>Acipenseriformes</taxon>
        <taxon>Acipenseridae</taxon>
        <taxon>Acipenser</taxon>
    </lineage>
</organism>
<name>A0AAD8FVN1_ACIOX</name>
<evidence type="ECO:0000259" key="1">
    <source>
        <dbReference type="Pfam" id="PF06482"/>
    </source>
</evidence>
<evidence type="ECO:0000313" key="3">
    <source>
        <dbReference type="Proteomes" id="UP001230051"/>
    </source>
</evidence>
<feature type="domain" description="Collagenase NC10/endostatin" evidence="1">
    <location>
        <begin position="1"/>
        <end position="154"/>
    </location>
</feature>
<protein>
    <submittedName>
        <fullName evidence="2">Collagen alpha-1(XV) chain-like</fullName>
    </submittedName>
</protein>
<dbReference type="InterPro" id="IPR016186">
    <property type="entry name" value="C-type_lectin-like/link_sf"/>
</dbReference>
<sequence length="255" mass="28501">MSGVPGVDLLCFRQAQEAGLQGTFRAFLSSSNQNLASLVKRSDRTTHPILNLGGQYLFPNWLSLFSESTPPMTPRLPLYSFDGRDVWTDPNWPHKAVWHGSSPIGVSGRGLQCGDWRQSDHVTGLATRLQGRLLRAVGRALQDPLIVLCVENSYPRSEAETLPYLPTPPSSLSLYLLLPPSLLLPLFLNPLSLPLPPFVPLSLPPLPLLPLSPLCLNLYNRKCEDYFVFFLCTVLYEINNKGPYSCRKNKHCIYL</sequence>